<accession>A0ABD1LSG3</accession>
<dbReference type="InterPro" id="IPR002182">
    <property type="entry name" value="NB-ARC"/>
</dbReference>
<dbReference type="GO" id="GO:0006952">
    <property type="term" value="P:defense response"/>
    <property type="evidence" value="ECO:0007669"/>
    <property type="project" value="UniProtKB-KW"/>
</dbReference>
<keyword evidence="1" id="KW-0611">Plant defense</keyword>
<evidence type="ECO:0000256" key="1">
    <source>
        <dbReference type="ARBA" id="ARBA00022821"/>
    </source>
</evidence>
<comment type="caution">
    <text evidence="3">The sequence shown here is derived from an EMBL/GenBank/DDBJ whole genome shotgun (WGS) entry which is preliminary data.</text>
</comment>
<evidence type="ECO:0000313" key="4">
    <source>
        <dbReference type="Proteomes" id="UP001603857"/>
    </source>
</evidence>
<name>A0ABD1LSG3_9FABA</name>
<proteinExistence type="predicted"/>
<dbReference type="EMBL" id="JBGMDY010000008">
    <property type="protein sequence ID" value="KAL2326253.1"/>
    <property type="molecule type" value="Genomic_DNA"/>
</dbReference>
<dbReference type="PANTHER" id="PTHR36766">
    <property type="entry name" value="PLANT BROAD-SPECTRUM MILDEW RESISTANCE PROTEIN RPW8"/>
    <property type="match status" value="1"/>
</dbReference>
<evidence type="ECO:0000313" key="3">
    <source>
        <dbReference type="EMBL" id="KAL2326253.1"/>
    </source>
</evidence>
<feature type="domain" description="NB-ARC" evidence="2">
    <location>
        <begin position="4"/>
        <end position="173"/>
    </location>
</feature>
<dbReference type="InterPro" id="IPR027417">
    <property type="entry name" value="P-loop_NTPase"/>
</dbReference>
<dbReference type="AlphaFoldDB" id="A0ABD1LSG3"/>
<dbReference type="InterPro" id="IPR042197">
    <property type="entry name" value="Apaf_helical"/>
</dbReference>
<protein>
    <recommendedName>
        <fullName evidence="2">NB-ARC domain-containing protein</fullName>
    </recommendedName>
</protein>
<evidence type="ECO:0000259" key="2">
    <source>
        <dbReference type="Pfam" id="PF00931"/>
    </source>
</evidence>
<dbReference type="Pfam" id="PF00931">
    <property type="entry name" value="NB-ARC"/>
    <property type="match status" value="1"/>
</dbReference>
<sequence length="250" mass="28459">MKEVIEQLEDLLSQKDHLGLKNASGVGVKSISGSKVAQKLPSTSLVVESVIYAWVCVSDEFDVFNITRAILEANTGSTDDSRNLEMVQRRLKEKLIGRRFLLVLDDVWNESRNQWKTLQTPLSCGAQGSIVLVTTRSSKVVSIMQSYKTHHLKQLQEDDTWQVFAKHAFQDEKCKGLPLAMETIGCLLRTKSSFSEWHSVLISKIWDFSEEDSKIIPALLLSYYHLPSHLKRCFALVPYFPKIMSLTRRV</sequence>
<dbReference type="Gene3D" id="3.40.50.300">
    <property type="entry name" value="P-loop containing nucleotide triphosphate hydrolases"/>
    <property type="match status" value="1"/>
</dbReference>
<reference evidence="3 4" key="1">
    <citation type="submission" date="2024-08" db="EMBL/GenBank/DDBJ databases">
        <title>Insights into the chromosomal genome structure of Flemingia macrophylla.</title>
        <authorList>
            <person name="Ding Y."/>
            <person name="Zhao Y."/>
            <person name="Bi W."/>
            <person name="Wu M."/>
            <person name="Zhao G."/>
            <person name="Gong Y."/>
            <person name="Li W."/>
            <person name="Zhang P."/>
        </authorList>
    </citation>
    <scope>NUCLEOTIDE SEQUENCE [LARGE SCALE GENOMIC DNA]</scope>
    <source>
        <strain evidence="3">DYQJB</strain>
        <tissue evidence="3">Leaf</tissue>
    </source>
</reference>
<dbReference type="PANTHER" id="PTHR36766:SF40">
    <property type="entry name" value="DISEASE RESISTANCE PROTEIN RGA3"/>
    <property type="match status" value="1"/>
</dbReference>
<dbReference type="Gene3D" id="1.10.8.430">
    <property type="entry name" value="Helical domain of apoptotic protease-activating factors"/>
    <property type="match status" value="1"/>
</dbReference>
<dbReference type="Proteomes" id="UP001603857">
    <property type="component" value="Unassembled WGS sequence"/>
</dbReference>
<dbReference type="SUPFAM" id="SSF52540">
    <property type="entry name" value="P-loop containing nucleoside triphosphate hydrolases"/>
    <property type="match status" value="1"/>
</dbReference>
<keyword evidence="4" id="KW-1185">Reference proteome</keyword>
<dbReference type="PRINTS" id="PR00364">
    <property type="entry name" value="DISEASERSIST"/>
</dbReference>
<gene>
    <name evidence="3" type="ORF">Fmac_025311</name>
</gene>
<organism evidence="3 4">
    <name type="scientific">Flemingia macrophylla</name>
    <dbReference type="NCBI Taxonomy" id="520843"/>
    <lineage>
        <taxon>Eukaryota</taxon>
        <taxon>Viridiplantae</taxon>
        <taxon>Streptophyta</taxon>
        <taxon>Embryophyta</taxon>
        <taxon>Tracheophyta</taxon>
        <taxon>Spermatophyta</taxon>
        <taxon>Magnoliopsida</taxon>
        <taxon>eudicotyledons</taxon>
        <taxon>Gunneridae</taxon>
        <taxon>Pentapetalae</taxon>
        <taxon>rosids</taxon>
        <taxon>fabids</taxon>
        <taxon>Fabales</taxon>
        <taxon>Fabaceae</taxon>
        <taxon>Papilionoideae</taxon>
        <taxon>50 kb inversion clade</taxon>
        <taxon>NPAAA clade</taxon>
        <taxon>indigoferoid/millettioid clade</taxon>
        <taxon>Phaseoleae</taxon>
        <taxon>Flemingia</taxon>
    </lineage>
</organism>